<organism evidence="2 3">
    <name type="scientific">Paramecium primaurelia</name>
    <dbReference type="NCBI Taxonomy" id="5886"/>
    <lineage>
        <taxon>Eukaryota</taxon>
        <taxon>Sar</taxon>
        <taxon>Alveolata</taxon>
        <taxon>Ciliophora</taxon>
        <taxon>Intramacronucleata</taxon>
        <taxon>Oligohymenophorea</taxon>
        <taxon>Peniculida</taxon>
        <taxon>Parameciidae</taxon>
        <taxon>Paramecium</taxon>
    </lineage>
</organism>
<evidence type="ECO:0000313" key="2">
    <source>
        <dbReference type="EMBL" id="CAD8066296.1"/>
    </source>
</evidence>
<protein>
    <submittedName>
        <fullName evidence="2">Uncharacterized protein</fullName>
    </submittedName>
</protein>
<dbReference type="EMBL" id="CAJJDM010000038">
    <property type="protein sequence ID" value="CAD8066296.1"/>
    <property type="molecule type" value="Genomic_DNA"/>
</dbReference>
<name>A0A8S1LP35_PARPR</name>
<dbReference type="Proteomes" id="UP000688137">
    <property type="component" value="Unassembled WGS sequence"/>
</dbReference>
<comment type="caution">
    <text evidence="2">The sequence shown here is derived from an EMBL/GenBank/DDBJ whole genome shotgun (WGS) entry which is preliminary data.</text>
</comment>
<reference evidence="2" key="1">
    <citation type="submission" date="2021-01" db="EMBL/GenBank/DDBJ databases">
        <authorList>
            <consortium name="Genoscope - CEA"/>
            <person name="William W."/>
        </authorList>
    </citation>
    <scope>NUCLEOTIDE SEQUENCE</scope>
</reference>
<dbReference type="OMA" id="ELLQWKY"/>
<accession>A0A8S1LP35</accession>
<gene>
    <name evidence="2" type="ORF">PPRIM_AZ9-3.1.T0390017</name>
</gene>
<feature type="region of interest" description="Disordered" evidence="1">
    <location>
        <begin position="36"/>
        <end position="56"/>
    </location>
</feature>
<keyword evidence="3" id="KW-1185">Reference proteome</keyword>
<evidence type="ECO:0000313" key="3">
    <source>
        <dbReference type="Proteomes" id="UP000688137"/>
    </source>
</evidence>
<dbReference type="AlphaFoldDB" id="A0A8S1LP35"/>
<evidence type="ECO:0000256" key="1">
    <source>
        <dbReference type="SAM" id="MobiDB-lite"/>
    </source>
</evidence>
<sequence>MQVFPSKAINKFILSGDNSPAEEEISPIKLPKITESRQTADLNKAKNKRKPRKGSIQEITDELLQWKYFLDHKFQHHD</sequence>
<proteinExistence type="predicted"/>